<dbReference type="Pfam" id="PF00781">
    <property type="entry name" value="DAGK_cat"/>
    <property type="match status" value="1"/>
</dbReference>
<evidence type="ECO:0000259" key="6">
    <source>
        <dbReference type="PROSITE" id="PS50146"/>
    </source>
</evidence>
<dbReference type="AlphaFoldDB" id="A0A5C6CGC3"/>
<feature type="transmembrane region" description="Helical" evidence="5">
    <location>
        <begin position="513"/>
        <end position="535"/>
    </location>
</feature>
<dbReference type="RefSeq" id="WP_197530813.1">
    <property type="nucleotide sequence ID" value="NZ_SJPS01000006.1"/>
</dbReference>
<dbReference type="InterPro" id="IPR001206">
    <property type="entry name" value="Diacylglycerol_kinase_cat_dom"/>
</dbReference>
<dbReference type="Proteomes" id="UP000318437">
    <property type="component" value="Unassembled WGS sequence"/>
</dbReference>
<dbReference type="EMBL" id="SJPS01000006">
    <property type="protein sequence ID" value="TWU23710.1"/>
    <property type="molecule type" value="Genomic_DNA"/>
</dbReference>
<dbReference type="SUPFAM" id="SSF111331">
    <property type="entry name" value="NAD kinase/diacylglycerol kinase-like"/>
    <property type="match status" value="1"/>
</dbReference>
<keyword evidence="1 7" id="KW-0808">Transferase</keyword>
<dbReference type="NCBIfam" id="TIGR00147">
    <property type="entry name" value="YegS/Rv2252/BmrU family lipid kinase"/>
    <property type="match status" value="1"/>
</dbReference>
<dbReference type="EC" id="2.7.1.-" evidence="7"/>
<dbReference type="PROSITE" id="PS50146">
    <property type="entry name" value="DAGK"/>
    <property type="match status" value="1"/>
</dbReference>
<evidence type="ECO:0000256" key="1">
    <source>
        <dbReference type="ARBA" id="ARBA00022679"/>
    </source>
</evidence>
<keyword evidence="4" id="KW-0067">ATP-binding</keyword>
<comment type="caution">
    <text evidence="7">The sequence shown here is derived from an EMBL/GenBank/DDBJ whole genome shotgun (WGS) entry which is preliminary data.</text>
</comment>
<dbReference type="InterPro" id="IPR017438">
    <property type="entry name" value="ATP-NAD_kinase_N"/>
</dbReference>
<evidence type="ECO:0000256" key="3">
    <source>
        <dbReference type="ARBA" id="ARBA00022777"/>
    </source>
</evidence>
<accession>A0A5C6CGC3</accession>
<evidence type="ECO:0000313" key="8">
    <source>
        <dbReference type="Proteomes" id="UP000318437"/>
    </source>
</evidence>
<evidence type="ECO:0000313" key="7">
    <source>
        <dbReference type="EMBL" id="TWU23710.1"/>
    </source>
</evidence>
<name>A0A5C6CGC3_9BACT</name>
<dbReference type="PANTHER" id="PTHR12358:SF54">
    <property type="entry name" value="SPHINGOSINE KINASE RELATED PROTEIN"/>
    <property type="match status" value="1"/>
</dbReference>
<proteinExistence type="predicted"/>
<dbReference type="GO" id="GO:0005524">
    <property type="term" value="F:ATP binding"/>
    <property type="evidence" value="ECO:0007669"/>
    <property type="project" value="UniProtKB-KW"/>
</dbReference>
<dbReference type="SMART" id="SM00046">
    <property type="entry name" value="DAGKc"/>
    <property type="match status" value="1"/>
</dbReference>
<dbReference type="PANTHER" id="PTHR12358">
    <property type="entry name" value="SPHINGOSINE KINASE"/>
    <property type="match status" value="1"/>
</dbReference>
<feature type="transmembrane region" description="Helical" evidence="5">
    <location>
        <begin position="377"/>
        <end position="401"/>
    </location>
</feature>
<keyword evidence="5" id="KW-0472">Membrane</keyword>
<feature type="transmembrane region" description="Helical" evidence="5">
    <location>
        <begin position="436"/>
        <end position="460"/>
    </location>
</feature>
<dbReference type="Pfam" id="PF19279">
    <property type="entry name" value="YegS_C"/>
    <property type="match status" value="1"/>
</dbReference>
<dbReference type="GO" id="GO:0008654">
    <property type="term" value="P:phospholipid biosynthetic process"/>
    <property type="evidence" value="ECO:0007669"/>
    <property type="project" value="InterPro"/>
</dbReference>
<dbReference type="InterPro" id="IPR050187">
    <property type="entry name" value="Lipid_Phosphate_FormReg"/>
</dbReference>
<protein>
    <submittedName>
        <fullName evidence="7">Putative lipid kinase YtlR</fullName>
        <ecNumber evidence="7">2.7.1.-</ecNumber>
    </submittedName>
</protein>
<dbReference type="GO" id="GO:0001727">
    <property type="term" value="F:lipid kinase activity"/>
    <property type="evidence" value="ECO:0007669"/>
    <property type="project" value="TreeGrafter"/>
</dbReference>
<dbReference type="GO" id="GO:0016020">
    <property type="term" value="C:membrane"/>
    <property type="evidence" value="ECO:0007669"/>
    <property type="project" value="GOC"/>
</dbReference>
<dbReference type="Gene3D" id="2.60.200.40">
    <property type="match status" value="1"/>
</dbReference>
<keyword evidence="8" id="KW-1185">Reference proteome</keyword>
<feature type="domain" description="DAGKc" evidence="6">
    <location>
        <begin position="1"/>
        <end position="134"/>
    </location>
</feature>
<dbReference type="InterPro" id="IPR005218">
    <property type="entry name" value="Diacylglycerol/lipid_kinase"/>
</dbReference>
<keyword evidence="2" id="KW-0547">Nucleotide-binding</keyword>
<keyword evidence="3 7" id="KW-0418">Kinase</keyword>
<dbReference type="Gene3D" id="3.40.50.10330">
    <property type="entry name" value="Probable inorganic polyphosphate/atp-NAD kinase, domain 1"/>
    <property type="match status" value="1"/>
</dbReference>
<dbReference type="InterPro" id="IPR045540">
    <property type="entry name" value="YegS/DAGK_C"/>
</dbReference>
<evidence type="ECO:0000256" key="4">
    <source>
        <dbReference type="ARBA" id="ARBA00022840"/>
    </source>
</evidence>
<dbReference type="InterPro" id="IPR016064">
    <property type="entry name" value="NAD/diacylglycerol_kinase_sf"/>
</dbReference>
<reference evidence="7 8" key="1">
    <citation type="submission" date="2019-02" db="EMBL/GenBank/DDBJ databases">
        <title>Deep-cultivation of Planctomycetes and their phenomic and genomic characterization uncovers novel biology.</title>
        <authorList>
            <person name="Wiegand S."/>
            <person name="Jogler M."/>
            <person name="Boedeker C."/>
            <person name="Pinto D."/>
            <person name="Vollmers J."/>
            <person name="Rivas-Marin E."/>
            <person name="Kohn T."/>
            <person name="Peeters S.H."/>
            <person name="Heuer A."/>
            <person name="Rast P."/>
            <person name="Oberbeckmann S."/>
            <person name="Bunk B."/>
            <person name="Jeske O."/>
            <person name="Meyerdierks A."/>
            <person name="Storesund J.E."/>
            <person name="Kallscheuer N."/>
            <person name="Luecker S."/>
            <person name="Lage O.M."/>
            <person name="Pohl T."/>
            <person name="Merkel B.J."/>
            <person name="Hornburger P."/>
            <person name="Mueller R.-W."/>
            <person name="Bruemmer F."/>
            <person name="Labrenz M."/>
            <person name="Spormann A.M."/>
            <person name="Op Den Camp H."/>
            <person name="Overmann J."/>
            <person name="Amann R."/>
            <person name="Jetten M.S.M."/>
            <person name="Mascher T."/>
            <person name="Medema M.H."/>
            <person name="Devos D.P."/>
            <person name="Kaster A.-K."/>
            <person name="Ovreas L."/>
            <person name="Rohde M."/>
            <person name="Galperin M.Y."/>
            <person name="Jogler C."/>
        </authorList>
    </citation>
    <scope>NUCLEOTIDE SEQUENCE [LARGE SCALE GENOMIC DNA]</scope>
    <source>
        <strain evidence="7 8">Pla144</strain>
    </source>
</reference>
<dbReference type="GO" id="GO:0006665">
    <property type="term" value="P:sphingolipid metabolic process"/>
    <property type="evidence" value="ECO:0007669"/>
    <property type="project" value="TreeGrafter"/>
</dbReference>
<sequence>MNSQKYLAIVNPHSGKKRGSSVLEQVQSQLHPRRIELDVRMTERESHARQIAQESCLEGYAGICAIGGDGTFHEVVSGIMERKQKLSIPVGIIPGGTGNDVARHLGIKDVEDAIGHILSGEVQPFDVAKVISGDQVDYCTTLVGWNVVAEVNRVAEKLRSLGPPRYALAGLSQVLLSKRRRAKVIFDDHSTEDDFLLVTACNTSFVGSGMRFAPRAKTDDGMLDVVVVREASRWQLLSLFRKIFDGSHIKVECVEYFQTRSLQILADDGQPLDIDGEVKGSTPFSVEVIPAAISIHVDNLKTHECVNLFMSEPNKEAIIRKLLCWTAPSIAFSSAAALGFYLSTGSFLNAGLASLILLCSLALTIKNLPSPAAERQLWVECLFWLHVTLSLGLSFCSGYWFTETAFWNNNHFYFWYALVAGILALGVRYRKQWVPIAFLLFYISLIAIPLGLIVYLLLFTGSMYKLFHAAIVFVLLALPTFLIGRWILWILFRKSRSRHFAPNGMTHFGLESLLMWSTILILLLPGNLNYIRWVLELKS</sequence>
<gene>
    <name evidence="7" type="primary">ytlR</name>
    <name evidence="7" type="ORF">Pla144_38850</name>
</gene>
<organism evidence="7 8">
    <name type="scientific">Bythopirellula polymerisocia</name>
    <dbReference type="NCBI Taxonomy" id="2528003"/>
    <lineage>
        <taxon>Bacteria</taxon>
        <taxon>Pseudomonadati</taxon>
        <taxon>Planctomycetota</taxon>
        <taxon>Planctomycetia</taxon>
        <taxon>Pirellulales</taxon>
        <taxon>Lacipirellulaceae</taxon>
        <taxon>Bythopirellula</taxon>
    </lineage>
</organism>
<feature type="transmembrane region" description="Helical" evidence="5">
    <location>
        <begin position="413"/>
        <end position="429"/>
    </location>
</feature>
<evidence type="ECO:0000256" key="5">
    <source>
        <dbReference type="SAM" id="Phobius"/>
    </source>
</evidence>
<feature type="transmembrane region" description="Helical" evidence="5">
    <location>
        <begin position="466"/>
        <end position="492"/>
    </location>
</feature>
<feature type="transmembrane region" description="Helical" evidence="5">
    <location>
        <begin position="347"/>
        <end position="365"/>
    </location>
</feature>
<keyword evidence="5" id="KW-1133">Transmembrane helix</keyword>
<keyword evidence="5" id="KW-0812">Transmembrane</keyword>
<evidence type="ECO:0000256" key="2">
    <source>
        <dbReference type="ARBA" id="ARBA00022741"/>
    </source>
</evidence>